<accession>T1HCG2</accession>
<dbReference type="GO" id="GO:0005886">
    <property type="term" value="C:plasma membrane"/>
    <property type="evidence" value="ECO:0007669"/>
    <property type="project" value="TreeGrafter"/>
</dbReference>
<dbReference type="InterPro" id="IPR004117">
    <property type="entry name" value="7tm6_olfct_rcpt"/>
</dbReference>
<evidence type="ECO:0000256" key="3">
    <source>
        <dbReference type="ARBA" id="ARBA00022692"/>
    </source>
</evidence>
<dbReference type="HOGENOM" id="CLU_047177_1_0_1"/>
<organism evidence="9 10">
    <name type="scientific">Rhodnius prolixus</name>
    <name type="common">Triatomid bug</name>
    <dbReference type="NCBI Taxonomy" id="13249"/>
    <lineage>
        <taxon>Eukaryota</taxon>
        <taxon>Metazoa</taxon>
        <taxon>Ecdysozoa</taxon>
        <taxon>Arthropoda</taxon>
        <taxon>Hexapoda</taxon>
        <taxon>Insecta</taxon>
        <taxon>Pterygota</taxon>
        <taxon>Neoptera</taxon>
        <taxon>Paraneoptera</taxon>
        <taxon>Hemiptera</taxon>
        <taxon>Heteroptera</taxon>
        <taxon>Panheteroptera</taxon>
        <taxon>Cimicomorpha</taxon>
        <taxon>Reduviidae</taxon>
        <taxon>Triatominae</taxon>
        <taxon>Rhodnius</taxon>
    </lineage>
</organism>
<protein>
    <submittedName>
        <fullName evidence="9">Uncharacterized protein</fullName>
    </submittedName>
</protein>
<proteinExistence type="predicted"/>
<comment type="subcellular location">
    <subcellularLocation>
        <location evidence="1">Membrane</location>
        <topology evidence="1">Multi-pass membrane protein</topology>
    </subcellularLocation>
</comment>
<keyword evidence="5" id="KW-1133">Transmembrane helix</keyword>
<keyword evidence="10" id="KW-1185">Reference proteome</keyword>
<keyword evidence="4" id="KW-0552">Olfaction</keyword>
<dbReference type="OMA" id="ECIRICL"/>
<reference evidence="9" key="1">
    <citation type="submission" date="2015-05" db="UniProtKB">
        <authorList>
            <consortium name="EnsemblMetazoa"/>
        </authorList>
    </citation>
    <scope>IDENTIFICATION</scope>
</reference>
<keyword evidence="7" id="KW-0675">Receptor</keyword>
<dbReference type="EMBL" id="ACPB03009853">
    <property type="status" value="NOT_ANNOTATED_CDS"/>
    <property type="molecule type" value="Genomic_DNA"/>
</dbReference>
<dbReference type="Pfam" id="PF02949">
    <property type="entry name" value="7tm_6"/>
    <property type="match status" value="1"/>
</dbReference>
<name>T1HCG2_RHOPR</name>
<evidence type="ECO:0000256" key="4">
    <source>
        <dbReference type="ARBA" id="ARBA00022725"/>
    </source>
</evidence>
<keyword evidence="2" id="KW-0716">Sensory transduction</keyword>
<dbReference type="GO" id="GO:0005549">
    <property type="term" value="F:odorant binding"/>
    <property type="evidence" value="ECO:0007669"/>
    <property type="project" value="InterPro"/>
</dbReference>
<sequence length="385" mass="44359">PLWYTGFNIIYLFTMLLCLVYTVYISSGDVGLFVECAHFIVMVSNLYSTALYSLWNKKHFDRMFEIVGSDFFDYGDTYDSIFFNNLVNKWRYTSKSRKRIVSNLYVRTIFVVSVVHCIIRPMFDWLTGKYEGVKTSDGIVRTLPIAFWFPFDPDSNAHFIGAHLYEYYGTFLVIICVLCLELPLISFTEELCSEFELLAKGLRSFCHRAQALYKIRHGKEPKEKDSEFEECIRICLRDSVRHHVILIRFARSLRRIQYAPLATGTLAATLLLCFSAVLFTDESFSISVKVNFLAMLVGELVYAFLFCWYAQKVQDASCLPCQALYDSEWIGHYKTVKPFMIMITSCTSKPLTLSAAGFLSVSLITFSEVCRTAYSYFSLLKAVND</sequence>
<keyword evidence="3" id="KW-0812">Transmembrane</keyword>
<dbReference type="STRING" id="13249.T1HCG2"/>
<evidence type="ECO:0000256" key="7">
    <source>
        <dbReference type="ARBA" id="ARBA00023170"/>
    </source>
</evidence>
<evidence type="ECO:0000256" key="1">
    <source>
        <dbReference type="ARBA" id="ARBA00004141"/>
    </source>
</evidence>
<keyword evidence="6" id="KW-0472">Membrane</keyword>
<evidence type="ECO:0000256" key="6">
    <source>
        <dbReference type="ARBA" id="ARBA00023136"/>
    </source>
</evidence>
<dbReference type="GO" id="GO:0007165">
    <property type="term" value="P:signal transduction"/>
    <property type="evidence" value="ECO:0007669"/>
    <property type="project" value="UniProtKB-KW"/>
</dbReference>
<dbReference type="VEuPathDB" id="VectorBase:RPRC001726"/>
<dbReference type="FunCoup" id="T1HCG2">
    <property type="interactions" value="114"/>
</dbReference>
<dbReference type="Proteomes" id="UP000015103">
    <property type="component" value="Unassembled WGS sequence"/>
</dbReference>
<dbReference type="AlphaFoldDB" id="T1HCG2"/>
<dbReference type="GO" id="GO:0004984">
    <property type="term" value="F:olfactory receptor activity"/>
    <property type="evidence" value="ECO:0007669"/>
    <property type="project" value="InterPro"/>
</dbReference>
<dbReference type="PANTHER" id="PTHR21137:SF42">
    <property type="entry name" value="ODORANT RECEPTOR 83A"/>
    <property type="match status" value="1"/>
</dbReference>
<dbReference type="EnsemblMetazoa" id="RPRC001726-RA">
    <property type="protein sequence ID" value="RPRC001726-PA"/>
    <property type="gene ID" value="RPRC001726"/>
</dbReference>
<evidence type="ECO:0000256" key="5">
    <source>
        <dbReference type="ARBA" id="ARBA00022989"/>
    </source>
</evidence>
<evidence type="ECO:0000256" key="2">
    <source>
        <dbReference type="ARBA" id="ARBA00022606"/>
    </source>
</evidence>
<dbReference type="PANTHER" id="PTHR21137">
    <property type="entry name" value="ODORANT RECEPTOR"/>
    <property type="match status" value="1"/>
</dbReference>
<keyword evidence="8" id="KW-0807">Transducer</keyword>
<evidence type="ECO:0000313" key="10">
    <source>
        <dbReference type="Proteomes" id="UP000015103"/>
    </source>
</evidence>
<evidence type="ECO:0000313" key="9">
    <source>
        <dbReference type="EnsemblMetazoa" id="RPRC001726-PA"/>
    </source>
</evidence>
<evidence type="ECO:0000256" key="8">
    <source>
        <dbReference type="ARBA" id="ARBA00023224"/>
    </source>
</evidence>
<dbReference type="InParanoid" id="T1HCG2"/>